<dbReference type="InterPro" id="IPR050595">
    <property type="entry name" value="Bact_response_regulator"/>
</dbReference>
<sequence length="129" mass="13602">MDNAAKILVVEDEVLVALDIEDALGAAGFATRLVHNGENALEAINSGEPLAAILTDIRIPGPSGWDVARHGRTLFPQIPVIYMSGDSEADWDANGVESSRMLLKPFVMSELLTTIEMLSNGSGPGSTAP</sequence>
<dbReference type="Pfam" id="PF00072">
    <property type="entry name" value="Response_reg"/>
    <property type="match status" value="1"/>
</dbReference>
<comment type="caution">
    <text evidence="4">The sequence shown here is derived from an EMBL/GenBank/DDBJ whole genome shotgun (WGS) entry which is preliminary data.</text>
</comment>
<dbReference type="EMBL" id="JAMWDU010000001">
    <property type="protein sequence ID" value="MCP8886000.1"/>
    <property type="molecule type" value="Genomic_DNA"/>
</dbReference>
<dbReference type="SMART" id="SM00448">
    <property type="entry name" value="REC"/>
    <property type="match status" value="1"/>
</dbReference>
<dbReference type="InterPro" id="IPR001789">
    <property type="entry name" value="Sig_transdc_resp-reg_receiver"/>
</dbReference>
<evidence type="ECO:0000313" key="4">
    <source>
        <dbReference type="EMBL" id="MCP8886000.1"/>
    </source>
</evidence>
<dbReference type="AlphaFoldDB" id="A0A9Q4FRM7"/>
<keyword evidence="5" id="KW-1185">Reference proteome</keyword>
<dbReference type="PROSITE" id="PS50110">
    <property type="entry name" value="RESPONSE_REGULATORY"/>
    <property type="match status" value="1"/>
</dbReference>
<dbReference type="SUPFAM" id="SSF52172">
    <property type="entry name" value="CheY-like"/>
    <property type="match status" value="1"/>
</dbReference>
<dbReference type="InterPro" id="IPR011006">
    <property type="entry name" value="CheY-like_superfamily"/>
</dbReference>
<dbReference type="PANTHER" id="PTHR44591:SF21">
    <property type="entry name" value="TWO-COMPONENT RESPONSE REGULATOR"/>
    <property type="match status" value="1"/>
</dbReference>
<dbReference type="PANTHER" id="PTHR44591">
    <property type="entry name" value="STRESS RESPONSE REGULATOR PROTEIN 1"/>
    <property type="match status" value="1"/>
</dbReference>
<proteinExistence type="predicted"/>
<feature type="domain" description="Response regulatory" evidence="3">
    <location>
        <begin position="6"/>
        <end position="119"/>
    </location>
</feature>
<organism evidence="4 5">
    <name type="scientific">Devosia ureilytica</name>
    <dbReference type="NCBI Taxonomy" id="2952754"/>
    <lineage>
        <taxon>Bacteria</taxon>
        <taxon>Pseudomonadati</taxon>
        <taxon>Pseudomonadota</taxon>
        <taxon>Alphaproteobacteria</taxon>
        <taxon>Hyphomicrobiales</taxon>
        <taxon>Devosiaceae</taxon>
        <taxon>Devosia</taxon>
    </lineage>
</organism>
<evidence type="ECO:0000256" key="2">
    <source>
        <dbReference type="PROSITE-ProRule" id="PRU00169"/>
    </source>
</evidence>
<dbReference type="RefSeq" id="WP_254672809.1">
    <property type="nucleotide sequence ID" value="NZ_JAMWDU010000001.1"/>
</dbReference>
<accession>A0A9Q4FRM7</accession>
<dbReference type="GO" id="GO:0000160">
    <property type="term" value="P:phosphorelay signal transduction system"/>
    <property type="evidence" value="ECO:0007669"/>
    <property type="project" value="InterPro"/>
</dbReference>
<protein>
    <submittedName>
        <fullName evidence="4">Response regulator</fullName>
    </submittedName>
</protein>
<evidence type="ECO:0000256" key="1">
    <source>
        <dbReference type="ARBA" id="ARBA00022553"/>
    </source>
</evidence>
<reference evidence="4" key="1">
    <citation type="submission" date="2022-06" db="EMBL/GenBank/DDBJ databases">
        <title>Devosia sp. XJ19-45 genome assembly.</title>
        <authorList>
            <person name="Li B."/>
            <person name="Cai M."/>
            <person name="Nie G."/>
            <person name="Li W."/>
        </authorList>
    </citation>
    <scope>NUCLEOTIDE SEQUENCE</scope>
    <source>
        <strain evidence="4">XJ19-45</strain>
    </source>
</reference>
<dbReference type="Gene3D" id="3.40.50.2300">
    <property type="match status" value="1"/>
</dbReference>
<evidence type="ECO:0000259" key="3">
    <source>
        <dbReference type="PROSITE" id="PS50110"/>
    </source>
</evidence>
<dbReference type="Proteomes" id="UP001060275">
    <property type="component" value="Unassembled WGS sequence"/>
</dbReference>
<evidence type="ECO:0000313" key="5">
    <source>
        <dbReference type="Proteomes" id="UP001060275"/>
    </source>
</evidence>
<name>A0A9Q4FRM7_9HYPH</name>
<gene>
    <name evidence="4" type="ORF">NF348_02670</name>
</gene>
<feature type="modified residue" description="4-aspartylphosphate" evidence="2">
    <location>
        <position position="56"/>
    </location>
</feature>
<keyword evidence="1 2" id="KW-0597">Phosphoprotein</keyword>